<gene>
    <name evidence="2" type="ORF">PMKS-001556</name>
</gene>
<dbReference type="PROSITE" id="PS50005">
    <property type="entry name" value="TPR"/>
    <property type="match status" value="1"/>
</dbReference>
<dbReference type="EMBL" id="BDGI01000056">
    <property type="protein sequence ID" value="GAV28088.1"/>
    <property type="molecule type" value="Genomic_DNA"/>
</dbReference>
<reference evidence="2 3" key="1">
    <citation type="submission" date="2016-08" db="EMBL/GenBank/DDBJ databases">
        <title>Whole genome shotgun sequence of Pichia membranifaciens KS47-1.</title>
        <authorList>
            <person name="Konishi M."/>
            <person name="Ishida M."/>
            <person name="Arakawa T."/>
            <person name="Kato Y."/>
            <person name="Horiuchi J."/>
        </authorList>
    </citation>
    <scope>NUCLEOTIDE SEQUENCE [LARGE SCALE GENOMIC DNA]</scope>
    <source>
        <strain evidence="2 3">KS47-1</strain>
    </source>
</reference>
<name>A0A1Q2YEZ5_9ASCO</name>
<proteinExistence type="predicted"/>
<accession>A0A1Q2YEZ5</accession>
<sequence>MSDNALLNLIHRASVVLPTNPEQALEDLLGFRTTYAKSPLYLQTLGEAYLETSNVESAYEVLSHACELDPIAQEGIEKFFHLGQIIGGENGVQLLEIGIARLIQQAQVIESLSKGEIQVDENLDSGIKILLQAYGDEDKISEYITSKLTQGIAAIVEIWMTDLCMLPQAEAECEKWTTTLTDMCSHNPETHSIIASIRISQQRPQDAAKEIELSWSLFQKKKQGLEDIANTNENIDPDEIEMIYIEMYQPLVTLSKYAIECGMFEAAADIASSARDINEDGVEALYVEGFANYLEALRIQHDVPVADAANIGREFENYKLKKDVSKADPSFEYINNSRLALSSAVKSLYDTELAAQVDQELQVTIRELLEKVGGFLAKEEDNSGINESNWENEISKDED</sequence>
<dbReference type="Gene3D" id="1.25.40.10">
    <property type="entry name" value="Tetratricopeptide repeat domain"/>
    <property type="match status" value="1"/>
</dbReference>
<dbReference type="OrthoDB" id="1914839at2759"/>
<protein>
    <recommendedName>
        <fullName evidence="4">Assembly chaperone of RPL4</fullName>
    </recommendedName>
</protein>
<dbReference type="AlphaFoldDB" id="A0A1Q2YEZ5"/>
<dbReference type="CDD" id="cd24142">
    <property type="entry name" value="ACL4-like"/>
    <property type="match status" value="1"/>
</dbReference>
<dbReference type="InterPro" id="IPR019734">
    <property type="entry name" value="TPR_rpt"/>
</dbReference>
<evidence type="ECO:0008006" key="4">
    <source>
        <dbReference type="Google" id="ProtNLM"/>
    </source>
</evidence>
<keyword evidence="3" id="KW-1185">Reference proteome</keyword>
<evidence type="ECO:0000313" key="2">
    <source>
        <dbReference type="EMBL" id="GAV28088.1"/>
    </source>
</evidence>
<evidence type="ECO:0000256" key="1">
    <source>
        <dbReference type="PROSITE-ProRule" id="PRU00339"/>
    </source>
</evidence>
<dbReference type="Proteomes" id="UP000186136">
    <property type="component" value="Unassembled WGS sequence"/>
</dbReference>
<comment type="caution">
    <text evidence="2">The sequence shown here is derived from an EMBL/GenBank/DDBJ whole genome shotgun (WGS) entry which is preliminary data.</text>
</comment>
<organism evidence="2 3">
    <name type="scientific">Pichia membranifaciens</name>
    <dbReference type="NCBI Taxonomy" id="4926"/>
    <lineage>
        <taxon>Eukaryota</taxon>
        <taxon>Fungi</taxon>
        <taxon>Dikarya</taxon>
        <taxon>Ascomycota</taxon>
        <taxon>Saccharomycotina</taxon>
        <taxon>Pichiomycetes</taxon>
        <taxon>Pichiales</taxon>
        <taxon>Pichiaceae</taxon>
        <taxon>Pichia</taxon>
    </lineage>
</organism>
<dbReference type="SUPFAM" id="SSF48452">
    <property type="entry name" value="TPR-like"/>
    <property type="match status" value="1"/>
</dbReference>
<dbReference type="InterPro" id="IPR011990">
    <property type="entry name" value="TPR-like_helical_dom_sf"/>
</dbReference>
<feature type="repeat" description="TPR" evidence="1">
    <location>
        <begin position="39"/>
        <end position="72"/>
    </location>
</feature>
<keyword evidence="1" id="KW-0802">TPR repeat</keyword>
<evidence type="ECO:0000313" key="3">
    <source>
        <dbReference type="Proteomes" id="UP000186136"/>
    </source>
</evidence>